<dbReference type="PANTHER" id="PTHR11008:SF32">
    <property type="entry name" value="CIRCADIAN CLOCK-CONTROLLED PROTEIN DAYWAKE-RELATED"/>
    <property type="match status" value="1"/>
</dbReference>
<evidence type="ECO:0000256" key="1">
    <source>
        <dbReference type="SAM" id="SignalP"/>
    </source>
</evidence>
<gene>
    <name evidence="2" type="ORF">CHILSU_LOCUS2885</name>
</gene>
<dbReference type="Gene3D" id="3.15.10.30">
    <property type="entry name" value="Haemolymph juvenile hormone binding protein"/>
    <property type="match status" value="1"/>
</dbReference>
<dbReference type="Proteomes" id="UP001153292">
    <property type="component" value="Chromosome 15"/>
</dbReference>
<keyword evidence="3" id="KW-1185">Reference proteome</keyword>
<evidence type="ECO:0000313" key="3">
    <source>
        <dbReference type="Proteomes" id="UP001153292"/>
    </source>
</evidence>
<organism evidence="2 3">
    <name type="scientific">Chilo suppressalis</name>
    <name type="common">Asiatic rice borer moth</name>
    <dbReference type="NCBI Taxonomy" id="168631"/>
    <lineage>
        <taxon>Eukaryota</taxon>
        <taxon>Metazoa</taxon>
        <taxon>Ecdysozoa</taxon>
        <taxon>Arthropoda</taxon>
        <taxon>Hexapoda</taxon>
        <taxon>Insecta</taxon>
        <taxon>Pterygota</taxon>
        <taxon>Neoptera</taxon>
        <taxon>Endopterygota</taxon>
        <taxon>Lepidoptera</taxon>
        <taxon>Glossata</taxon>
        <taxon>Ditrysia</taxon>
        <taxon>Pyraloidea</taxon>
        <taxon>Crambidae</taxon>
        <taxon>Crambinae</taxon>
        <taxon>Chilo</taxon>
    </lineage>
</organism>
<evidence type="ECO:0000313" key="2">
    <source>
        <dbReference type="EMBL" id="CAH0399726.1"/>
    </source>
</evidence>
<sequence length="253" mass="28526">MKPVIMFSEKCILLVIIYLVKGFSSATINPPTKSATSCNGDISRCLQESMQRALPTFAEGNREIEVERLDPLTVQRLDLNFPGGLNIQFRQGYAKGLRNCIVDKARLVENVLDTEIVCNVSINGKYKSTGRLLMFPINGDGDASIKCRNVRISITVTLKSVEKEHGSKYLEIVDIKTKHKFVGRITYKLTNIFKGSPETSKLVMEFINQNWRLVAEEFGDPIVEFGVTRIMSNVKQALKMIPVEKMLSFPLEF</sequence>
<keyword evidence="1" id="KW-0732">Signal</keyword>
<reference evidence="2" key="1">
    <citation type="submission" date="2021-12" db="EMBL/GenBank/DDBJ databases">
        <authorList>
            <person name="King R."/>
        </authorList>
    </citation>
    <scope>NUCLEOTIDE SEQUENCE</scope>
</reference>
<name>A0ABN8AYE0_CHISP</name>
<dbReference type="InterPro" id="IPR038606">
    <property type="entry name" value="To_sf"/>
</dbReference>
<dbReference type="EMBL" id="OU963908">
    <property type="protein sequence ID" value="CAH0399726.1"/>
    <property type="molecule type" value="Genomic_DNA"/>
</dbReference>
<accession>A0ABN8AYE0</accession>
<dbReference type="Pfam" id="PF06585">
    <property type="entry name" value="JHBP"/>
    <property type="match status" value="1"/>
</dbReference>
<feature type="chain" id="PRO_5045432025" evidence="1">
    <location>
        <begin position="23"/>
        <end position="253"/>
    </location>
</feature>
<dbReference type="PANTHER" id="PTHR11008">
    <property type="entry name" value="PROTEIN TAKEOUT-LIKE PROTEIN"/>
    <property type="match status" value="1"/>
</dbReference>
<dbReference type="InterPro" id="IPR010562">
    <property type="entry name" value="Haemolymph_juvenile_hormone-bd"/>
</dbReference>
<feature type="signal peptide" evidence="1">
    <location>
        <begin position="1"/>
        <end position="22"/>
    </location>
</feature>
<protein>
    <submittedName>
        <fullName evidence="2">Uncharacterized protein</fullName>
    </submittedName>
</protein>
<dbReference type="SMART" id="SM00700">
    <property type="entry name" value="JHBP"/>
    <property type="match status" value="1"/>
</dbReference>
<proteinExistence type="predicted"/>